<reference evidence="1 2" key="1">
    <citation type="submission" date="2019-01" db="EMBL/GenBank/DDBJ databases">
        <title>Sequencing of cultivated peanut Arachis hypogaea provides insights into genome evolution and oil improvement.</title>
        <authorList>
            <person name="Chen X."/>
        </authorList>
    </citation>
    <scope>NUCLEOTIDE SEQUENCE [LARGE SCALE GENOMIC DNA]</scope>
    <source>
        <strain evidence="2">cv. Fuhuasheng</strain>
        <tissue evidence="1">Leaves</tissue>
    </source>
</reference>
<comment type="caution">
    <text evidence="1">The sequence shown here is derived from an EMBL/GenBank/DDBJ whole genome shotgun (WGS) entry which is preliminary data.</text>
</comment>
<protein>
    <submittedName>
        <fullName evidence="1">Uncharacterized protein</fullName>
    </submittedName>
</protein>
<dbReference type="EMBL" id="SDMP01000007">
    <property type="protein sequence ID" value="RYR47910.1"/>
    <property type="molecule type" value="Genomic_DNA"/>
</dbReference>
<name>A0A445CAF2_ARAHY</name>
<evidence type="ECO:0000313" key="2">
    <source>
        <dbReference type="Proteomes" id="UP000289738"/>
    </source>
</evidence>
<organism evidence="1 2">
    <name type="scientific">Arachis hypogaea</name>
    <name type="common">Peanut</name>
    <dbReference type="NCBI Taxonomy" id="3818"/>
    <lineage>
        <taxon>Eukaryota</taxon>
        <taxon>Viridiplantae</taxon>
        <taxon>Streptophyta</taxon>
        <taxon>Embryophyta</taxon>
        <taxon>Tracheophyta</taxon>
        <taxon>Spermatophyta</taxon>
        <taxon>Magnoliopsida</taxon>
        <taxon>eudicotyledons</taxon>
        <taxon>Gunneridae</taxon>
        <taxon>Pentapetalae</taxon>
        <taxon>rosids</taxon>
        <taxon>fabids</taxon>
        <taxon>Fabales</taxon>
        <taxon>Fabaceae</taxon>
        <taxon>Papilionoideae</taxon>
        <taxon>50 kb inversion clade</taxon>
        <taxon>dalbergioids sensu lato</taxon>
        <taxon>Dalbergieae</taxon>
        <taxon>Pterocarpus clade</taxon>
        <taxon>Arachis</taxon>
    </lineage>
</organism>
<keyword evidence="2" id="KW-1185">Reference proteome</keyword>
<dbReference type="Proteomes" id="UP000289738">
    <property type="component" value="Chromosome A07"/>
</dbReference>
<accession>A0A445CAF2</accession>
<sequence>MLGLEEVLKDFFSRTYIATPESTKNLRKDSDGFSLNRWRMEMMVLMLIKEVDEKQKKNVKRMMVGLCGNL</sequence>
<evidence type="ECO:0000313" key="1">
    <source>
        <dbReference type="EMBL" id="RYR47910.1"/>
    </source>
</evidence>
<dbReference type="AlphaFoldDB" id="A0A445CAF2"/>
<gene>
    <name evidence="1" type="ORF">Ahy_A07g033896</name>
</gene>
<proteinExistence type="predicted"/>